<dbReference type="Proteomes" id="UP000030012">
    <property type="component" value="Unassembled WGS sequence"/>
</dbReference>
<name>A0A0A0I4W4_CLONO</name>
<comment type="similarity">
    <text evidence="1 8">Belongs to the thioredoxin family.</text>
</comment>
<comment type="caution">
    <text evidence="12">The sequence shown here is derived from an EMBL/GenBank/DDBJ whole genome shotgun (WGS) entry which is preliminary data.</text>
</comment>
<proteinExistence type="inferred from homology"/>
<evidence type="ECO:0000313" key="13">
    <source>
        <dbReference type="Proteomes" id="UP000030012"/>
    </source>
</evidence>
<dbReference type="RefSeq" id="WP_039255398.1">
    <property type="nucleotide sequence ID" value="NZ_JENJ01000030.1"/>
</dbReference>
<evidence type="ECO:0000256" key="3">
    <source>
        <dbReference type="ARBA" id="ARBA00022448"/>
    </source>
</evidence>
<evidence type="ECO:0000256" key="5">
    <source>
        <dbReference type="ARBA" id="ARBA00023157"/>
    </source>
</evidence>
<organism evidence="12 13">
    <name type="scientific">Clostridium novyi A str. 4552</name>
    <dbReference type="NCBI Taxonomy" id="1444289"/>
    <lineage>
        <taxon>Bacteria</taxon>
        <taxon>Bacillati</taxon>
        <taxon>Bacillota</taxon>
        <taxon>Clostridia</taxon>
        <taxon>Eubacteriales</taxon>
        <taxon>Clostridiaceae</taxon>
        <taxon>Clostridium</taxon>
    </lineage>
</organism>
<dbReference type="CDD" id="cd02947">
    <property type="entry name" value="TRX_family"/>
    <property type="match status" value="1"/>
</dbReference>
<gene>
    <name evidence="12" type="ORF">Z968_07810</name>
</gene>
<keyword evidence="3" id="KW-0813">Transport</keyword>
<reference evidence="12 13" key="1">
    <citation type="submission" date="2014-01" db="EMBL/GenBank/DDBJ databases">
        <title>Plasmidome dynamics in the species complex Clostridium novyi sensu lato converts strains of independent lineages into distinctly different pathogens.</title>
        <authorList>
            <person name="Skarin H."/>
            <person name="Segerman B."/>
        </authorList>
    </citation>
    <scope>NUCLEOTIDE SEQUENCE [LARGE SCALE GENOMIC DNA]</scope>
    <source>
        <strain evidence="12 13">4552</strain>
    </source>
</reference>
<dbReference type="PRINTS" id="PR00421">
    <property type="entry name" value="THIOREDOXIN"/>
</dbReference>
<dbReference type="PROSITE" id="PS00194">
    <property type="entry name" value="THIOREDOXIN_1"/>
    <property type="match status" value="1"/>
</dbReference>
<dbReference type="PANTHER" id="PTHR45663">
    <property type="entry name" value="GEO12009P1"/>
    <property type="match status" value="1"/>
</dbReference>
<evidence type="ECO:0000256" key="6">
    <source>
        <dbReference type="ARBA" id="ARBA00023284"/>
    </source>
</evidence>
<dbReference type="InterPro" id="IPR013766">
    <property type="entry name" value="Thioredoxin_domain"/>
</dbReference>
<dbReference type="EMBL" id="JENJ01000030">
    <property type="protein sequence ID" value="KGM95882.1"/>
    <property type="molecule type" value="Genomic_DNA"/>
</dbReference>
<dbReference type="GO" id="GO:0016853">
    <property type="term" value="F:isomerase activity"/>
    <property type="evidence" value="ECO:0007669"/>
    <property type="project" value="UniProtKB-KW"/>
</dbReference>
<dbReference type="AlphaFoldDB" id="A0A0A0I4W4"/>
<dbReference type="InterPro" id="IPR036249">
    <property type="entry name" value="Thioredoxin-like_sf"/>
</dbReference>
<keyword evidence="6 10" id="KW-0676">Redox-active center</keyword>
<evidence type="ECO:0000259" key="11">
    <source>
        <dbReference type="PROSITE" id="PS51352"/>
    </source>
</evidence>
<evidence type="ECO:0000256" key="10">
    <source>
        <dbReference type="PIRSR" id="PIRSR000077-4"/>
    </source>
</evidence>
<dbReference type="OrthoDB" id="9790390at2"/>
<keyword evidence="4" id="KW-0249">Electron transport</keyword>
<dbReference type="PANTHER" id="PTHR45663:SF11">
    <property type="entry name" value="GEO12009P1"/>
    <property type="match status" value="1"/>
</dbReference>
<evidence type="ECO:0000256" key="8">
    <source>
        <dbReference type="PIRNR" id="PIRNR000077"/>
    </source>
</evidence>
<keyword evidence="5 10" id="KW-1015">Disulfide bond</keyword>
<evidence type="ECO:0000256" key="9">
    <source>
        <dbReference type="PIRSR" id="PIRSR000077-1"/>
    </source>
</evidence>
<dbReference type="Pfam" id="PF00085">
    <property type="entry name" value="Thioredoxin"/>
    <property type="match status" value="1"/>
</dbReference>
<dbReference type="GO" id="GO:0045454">
    <property type="term" value="P:cell redox homeostasis"/>
    <property type="evidence" value="ECO:0007669"/>
    <property type="project" value="TreeGrafter"/>
</dbReference>
<evidence type="ECO:0000313" key="12">
    <source>
        <dbReference type="EMBL" id="KGM95882.1"/>
    </source>
</evidence>
<feature type="active site" description="Nucleophile" evidence="9">
    <location>
        <position position="30"/>
    </location>
</feature>
<keyword evidence="12" id="KW-0413">Isomerase</keyword>
<dbReference type="SUPFAM" id="SSF52833">
    <property type="entry name" value="Thioredoxin-like"/>
    <property type="match status" value="1"/>
</dbReference>
<feature type="site" description="Deprotonates C-terminal active site Cys" evidence="9">
    <location>
        <position position="24"/>
    </location>
</feature>
<feature type="site" description="Contributes to redox potential value" evidence="9">
    <location>
        <position position="32"/>
    </location>
</feature>
<feature type="active site" description="Nucleophile" evidence="9">
    <location>
        <position position="33"/>
    </location>
</feature>
<dbReference type="GO" id="GO:0005829">
    <property type="term" value="C:cytosol"/>
    <property type="evidence" value="ECO:0007669"/>
    <property type="project" value="TreeGrafter"/>
</dbReference>
<dbReference type="PROSITE" id="PS51352">
    <property type="entry name" value="THIOREDOXIN_2"/>
    <property type="match status" value="1"/>
</dbReference>
<sequence length="105" mass="11841">MIREIGGSNFIQEVMNSEEAVVVDFWAPWCGPCKMLGPVIEELSHDMKGKAKFFKINVDENPEIAQRFQIASIPNVMVFKGGKVVENLIGFRPKHDLEKSIGKHI</sequence>
<feature type="domain" description="Thioredoxin" evidence="11">
    <location>
        <begin position="1"/>
        <end position="105"/>
    </location>
</feature>
<dbReference type="InterPro" id="IPR017937">
    <property type="entry name" value="Thioredoxin_CS"/>
</dbReference>
<dbReference type="GO" id="GO:0015035">
    <property type="term" value="F:protein-disulfide reductase activity"/>
    <property type="evidence" value="ECO:0007669"/>
    <property type="project" value="UniProtKB-UniRule"/>
</dbReference>
<protein>
    <recommendedName>
        <fullName evidence="2 7">Thioredoxin</fullName>
    </recommendedName>
</protein>
<dbReference type="InterPro" id="IPR005746">
    <property type="entry name" value="Thioredoxin"/>
</dbReference>
<feature type="disulfide bond" description="Redox-active" evidence="10">
    <location>
        <begin position="30"/>
        <end position="33"/>
    </location>
</feature>
<dbReference type="FunFam" id="3.40.30.10:FF:000001">
    <property type="entry name" value="Thioredoxin"/>
    <property type="match status" value="1"/>
</dbReference>
<dbReference type="PIRSF" id="PIRSF000077">
    <property type="entry name" value="Thioredoxin"/>
    <property type="match status" value="1"/>
</dbReference>
<dbReference type="NCBIfam" id="TIGR01068">
    <property type="entry name" value="thioredoxin"/>
    <property type="match status" value="1"/>
</dbReference>
<dbReference type="Gene3D" id="3.40.30.10">
    <property type="entry name" value="Glutaredoxin"/>
    <property type="match status" value="1"/>
</dbReference>
<evidence type="ECO:0000256" key="2">
    <source>
        <dbReference type="ARBA" id="ARBA00020570"/>
    </source>
</evidence>
<accession>A0A0A0I4W4</accession>
<feature type="site" description="Contributes to redox potential value" evidence="9">
    <location>
        <position position="31"/>
    </location>
</feature>
<evidence type="ECO:0000256" key="7">
    <source>
        <dbReference type="NCBIfam" id="TIGR01068"/>
    </source>
</evidence>
<evidence type="ECO:0000256" key="1">
    <source>
        <dbReference type="ARBA" id="ARBA00008987"/>
    </source>
</evidence>
<evidence type="ECO:0000256" key="4">
    <source>
        <dbReference type="ARBA" id="ARBA00022982"/>
    </source>
</evidence>